<evidence type="ECO:0000256" key="1">
    <source>
        <dbReference type="SAM" id="SignalP"/>
    </source>
</evidence>
<evidence type="ECO:0000313" key="2">
    <source>
        <dbReference type="EMBL" id="MED4130493.1"/>
    </source>
</evidence>
<gene>
    <name evidence="2" type="ORF">P5F74_20480</name>
</gene>
<dbReference type="RefSeq" id="WP_328239062.1">
    <property type="nucleotide sequence ID" value="NZ_JAROAS010000069.1"/>
</dbReference>
<sequence length="62" mass="6922">MKKMSVVFASMLIVVSLLLPSGSIDASPKQEFGYYSVDEKSPPKQEVEYDLVHSQSAPKQEF</sequence>
<comment type="caution">
    <text evidence="2">The sequence shown here is derived from an EMBL/GenBank/DDBJ whole genome shotgun (WGS) entry which is preliminary data.</text>
</comment>
<dbReference type="EMBL" id="JAROAS010000069">
    <property type="protein sequence ID" value="MED4130493.1"/>
    <property type="molecule type" value="Genomic_DNA"/>
</dbReference>
<feature type="signal peptide" evidence="1">
    <location>
        <begin position="1"/>
        <end position="26"/>
    </location>
</feature>
<keyword evidence="3" id="KW-1185">Reference proteome</keyword>
<name>A0ABU6NST9_9BACI</name>
<feature type="chain" id="PRO_5046355044" evidence="1">
    <location>
        <begin position="27"/>
        <end position="62"/>
    </location>
</feature>
<accession>A0ABU6NST9</accession>
<reference evidence="2 3" key="1">
    <citation type="submission" date="2023-03" db="EMBL/GenBank/DDBJ databases">
        <title>Bacillus Genome Sequencing.</title>
        <authorList>
            <person name="Dunlap C."/>
        </authorList>
    </citation>
    <scope>NUCLEOTIDE SEQUENCE [LARGE SCALE GENOMIC DNA]</scope>
    <source>
        <strain evidence="2 3">B-4107</strain>
    </source>
</reference>
<protein>
    <submittedName>
        <fullName evidence="2">Uncharacterized protein</fullName>
    </submittedName>
</protein>
<proteinExistence type="predicted"/>
<evidence type="ECO:0000313" key="3">
    <source>
        <dbReference type="Proteomes" id="UP001341820"/>
    </source>
</evidence>
<dbReference type="Proteomes" id="UP001341820">
    <property type="component" value="Unassembled WGS sequence"/>
</dbReference>
<organism evidence="2 3">
    <name type="scientific">Shouchella miscanthi</name>
    <dbReference type="NCBI Taxonomy" id="2598861"/>
    <lineage>
        <taxon>Bacteria</taxon>
        <taxon>Bacillati</taxon>
        <taxon>Bacillota</taxon>
        <taxon>Bacilli</taxon>
        <taxon>Bacillales</taxon>
        <taxon>Bacillaceae</taxon>
        <taxon>Shouchella</taxon>
    </lineage>
</organism>
<keyword evidence="1" id="KW-0732">Signal</keyword>